<keyword evidence="2" id="KW-1185">Reference proteome</keyword>
<reference evidence="1 2" key="1">
    <citation type="submission" date="2019-08" db="EMBL/GenBank/DDBJ databases">
        <title>In-depth cultivation of the pig gut microbiome towards novel bacterial diversity and tailored functional studies.</title>
        <authorList>
            <person name="Wylensek D."/>
            <person name="Hitch T.C.A."/>
            <person name="Clavel T."/>
        </authorList>
    </citation>
    <scope>NUCLEOTIDE SEQUENCE [LARGE SCALE GENOMIC DNA]</scope>
    <source>
        <strain evidence="1 2">LKV-178-WT-2G</strain>
    </source>
</reference>
<evidence type="ECO:0000313" key="1">
    <source>
        <dbReference type="EMBL" id="MSS00807.1"/>
    </source>
</evidence>
<dbReference type="PROSITE" id="PS01229">
    <property type="entry name" value="COF_2"/>
    <property type="match status" value="1"/>
</dbReference>
<dbReference type="Pfam" id="PF08282">
    <property type="entry name" value="Hydrolase_3"/>
    <property type="match status" value="1"/>
</dbReference>
<dbReference type="GO" id="GO:0016791">
    <property type="term" value="F:phosphatase activity"/>
    <property type="evidence" value="ECO:0007669"/>
    <property type="project" value="TreeGrafter"/>
</dbReference>
<dbReference type="SUPFAM" id="SSF56784">
    <property type="entry name" value="HAD-like"/>
    <property type="match status" value="1"/>
</dbReference>
<proteinExistence type="predicted"/>
<name>A0A7X2N1N3_9FIRM</name>
<dbReference type="GO" id="GO:0005829">
    <property type="term" value="C:cytosol"/>
    <property type="evidence" value="ECO:0007669"/>
    <property type="project" value="TreeGrafter"/>
</dbReference>
<dbReference type="NCBIfam" id="TIGR01484">
    <property type="entry name" value="HAD-SF-IIB"/>
    <property type="match status" value="1"/>
</dbReference>
<comment type="caution">
    <text evidence="1">The sequence shown here is derived from an EMBL/GenBank/DDBJ whole genome shotgun (WGS) entry which is preliminary data.</text>
</comment>
<dbReference type="InterPro" id="IPR006379">
    <property type="entry name" value="HAD-SF_hydro_IIB"/>
</dbReference>
<dbReference type="SFLD" id="SFLDG01140">
    <property type="entry name" value="C2.B:_Phosphomannomutase_and_P"/>
    <property type="match status" value="1"/>
</dbReference>
<dbReference type="SFLD" id="SFLDS00003">
    <property type="entry name" value="Haloacid_Dehalogenase"/>
    <property type="match status" value="1"/>
</dbReference>
<dbReference type="InterPro" id="IPR000150">
    <property type="entry name" value="Cof"/>
</dbReference>
<dbReference type="GO" id="GO:0000287">
    <property type="term" value="F:magnesium ion binding"/>
    <property type="evidence" value="ECO:0007669"/>
    <property type="project" value="TreeGrafter"/>
</dbReference>
<dbReference type="NCBIfam" id="TIGR00099">
    <property type="entry name" value="Cof-subfamily"/>
    <property type="match status" value="1"/>
</dbReference>
<gene>
    <name evidence="1" type="ORF">FYJ50_01510</name>
</gene>
<dbReference type="Proteomes" id="UP000470082">
    <property type="component" value="Unassembled WGS sequence"/>
</dbReference>
<dbReference type="EMBL" id="VUMM01000002">
    <property type="protein sequence ID" value="MSS00807.1"/>
    <property type="molecule type" value="Genomic_DNA"/>
</dbReference>
<dbReference type="PANTHER" id="PTHR10000:SF25">
    <property type="entry name" value="PHOSPHATASE YKRA-RELATED"/>
    <property type="match status" value="1"/>
</dbReference>
<keyword evidence="1" id="KW-0378">Hydrolase</keyword>
<dbReference type="Gene3D" id="3.30.1240.10">
    <property type="match status" value="1"/>
</dbReference>
<dbReference type="RefSeq" id="WP_154459280.1">
    <property type="nucleotide sequence ID" value="NZ_VUMM01000002.1"/>
</dbReference>
<accession>A0A7X2N1N3</accession>
<dbReference type="PROSITE" id="PS01228">
    <property type="entry name" value="COF_1"/>
    <property type="match status" value="1"/>
</dbReference>
<dbReference type="PANTHER" id="PTHR10000">
    <property type="entry name" value="PHOSPHOSERINE PHOSPHATASE"/>
    <property type="match status" value="1"/>
</dbReference>
<dbReference type="InterPro" id="IPR036412">
    <property type="entry name" value="HAD-like_sf"/>
</dbReference>
<organism evidence="1 2">
    <name type="scientific">Floccifex porci</name>
    <dbReference type="NCBI Taxonomy" id="2606629"/>
    <lineage>
        <taxon>Bacteria</taxon>
        <taxon>Bacillati</taxon>
        <taxon>Bacillota</taxon>
        <taxon>Erysipelotrichia</taxon>
        <taxon>Erysipelotrichales</taxon>
        <taxon>Erysipelotrichaceae</taxon>
        <taxon>Floccifex</taxon>
    </lineage>
</organism>
<dbReference type="InterPro" id="IPR023214">
    <property type="entry name" value="HAD_sf"/>
</dbReference>
<dbReference type="Gene3D" id="3.40.50.1000">
    <property type="entry name" value="HAD superfamily/HAD-like"/>
    <property type="match status" value="1"/>
</dbReference>
<protein>
    <submittedName>
        <fullName evidence="1">Cof-type HAD-IIB family hydrolase</fullName>
    </submittedName>
</protein>
<dbReference type="AlphaFoldDB" id="A0A7X2N1N3"/>
<sequence>MKVIFFDVDGTLLSHNTNQIPESTIQSLEALKEKGILRVLCTGRHMKELEEMNFSYMDFDAWILLNGQLILNKEKQVIWSNPVINHTLIDLFVQNKYPIQLLEEKDFYINYVNDYVRFAQKSIHTAVPEIKKYNGNVIYQGIGFVNEEQEKELKKLLKDCLITRWNPYAVDIVSKDGGKGKAIKQFLHLYNLSKEESMAFGDGFNDQDMLKEVNIGVAMGNAVDELKEMASYVTNDIDYDGIYNALIHFNIL</sequence>
<evidence type="ECO:0000313" key="2">
    <source>
        <dbReference type="Proteomes" id="UP000470082"/>
    </source>
</evidence>